<evidence type="ECO:0000259" key="15">
    <source>
        <dbReference type="Pfam" id="PF15924"/>
    </source>
</evidence>
<dbReference type="Gene3D" id="3.40.50.2000">
    <property type="entry name" value="Glycogen Phosphorylase B"/>
    <property type="match status" value="1"/>
</dbReference>
<keyword evidence="6" id="KW-0808">Transferase</keyword>
<evidence type="ECO:0000256" key="10">
    <source>
        <dbReference type="ARBA" id="ARBA00023136"/>
    </source>
</evidence>
<organism evidence="16 17">
    <name type="scientific">Ambispora leptoticha</name>
    <dbReference type="NCBI Taxonomy" id="144679"/>
    <lineage>
        <taxon>Eukaryota</taxon>
        <taxon>Fungi</taxon>
        <taxon>Fungi incertae sedis</taxon>
        <taxon>Mucoromycota</taxon>
        <taxon>Glomeromycotina</taxon>
        <taxon>Glomeromycetes</taxon>
        <taxon>Archaeosporales</taxon>
        <taxon>Ambisporaceae</taxon>
        <taxon>Ambispora</taxon>
    </lineage>
</organism>
<evidence type="ECO:0000256" key="13">
    <source>
        <dbReference type="ARBA" id="ARBA00045065"/>
    </source>
</evidence>
<feature type="domain" description="Glycosyl transferase family 1" evidence="14">
    <location>
        <begin position="165"/>
        <end position="265"/>
    </location>
</feature>
<sequence length="288" mass="32772">MGYAFTYPLVKLVGGIKVAAYVHYPTISSDMLKKVQARRPAFNNNQRITSSIIFSYGKLIYYYAFAFLYGLSGGLFTDIVMVNSSWTKNHIDQIWRIDSHIVYPPCDTDELVTRIKFENEELARERAVVSVAQFRPEKDHYLQLLSFHKLLTDHPELRDGPNKENVLFEINAPFSKLVDWLSRGLIGIHTMWNEHFGIGVVEYMAAGLITIAHNSGGPKMDIVVDHNGYKTGFLATDPQTYADAIYTILSLSPDEYNTIRVNARNHVVNKFSVSVFEEKVSALLRELL</sequence>
<keyword evidence="17" id="KW-1185">Reference proteome</keyword>
<dbReference type="InterPro" id="IPR038013">
    <property type="entry name" value="ALG11"/>
</dbReference>
<feature type="domain" description="ALG11 mannosyltransferase N-terminal" evidence="15">
    <location>
        <begin position="1"/>
        <end position="95"/>
    </location>
</feature>
<evidence type="ECO:0000256" key="5">
    <source>
        <dbReference type="ARBA" id="ARBA00022676"/>
    </source>
</evidence>
<evidence type="ECO:0000256" key="8">
    <source>
        <dbReference type="ARBA" id="ARBA00022824"/>
    </source>
</evidence>
<dbReference type="Proteomes" id="UP000789508">
    <property type="component" value="Unassembled WGS sequence"/>
</dbReference>
<comment type="pathway">
    <text evidence="2">Protein modification; protein glycosylation.</text>
</comment>
<dbReference type="GO" id="GO:0005789">
    <property type="term" value="C:endoplasmic reticulum membrane"/>
    <property type="evidence" value="ECO:0007669"/>
    <property type="project" value="UniProtKB-SubCell"/>
</dbReference>
<evidence type="ECO:0000256" key="12">
    <source>
        <dbReference type="ARBA" id="ARBA00032515"/>
    </source>
</evidence>
<evidence type="ECO:0000256" key="3">
    <source>
        <dbReference type="ARBA" id="ARBA00012645"/>
    </source>
</evidence>
<dbReference type="SUPFAM" id="SSF53756">
    <property type="entry name" value="UDP-Glycosyltransferase/glycogen phosphorylase"/>
    <property type="match status" value="1"/>
</dbReference>
<proteinExistence type="predicted"/>
<evidence type="ECO:0000256" key="6">
    <source>
        <dbReference type="ARBA" id="ARBA00022679"/>
    </source>
</evidence>
<evidence type="ECO:0000313" key="16">
    <source>
        <dbReference type="EMBL" id="CAG8483898.1"/>
    </source>
</evidence>
<evidence type="ECO:0000256" key="9">
    <source>
        <dbReference type="ARBA" id="ARBA00022989"/>
    </source>
</evidence>
<comment type="catalytic activity">
    <reaction evidence="13">
        <text>an alpha-D-Man-(1-&gt;3)-[alpha-D-Man-(1-&gt;6)]-beta-D-Man-(1-&gt;4)-beta-D-GlcNAc-(1-&gt;4)-alpha-D-GlcNAc-diphospho-di-trans,poly-cis-dolichol + 2 GDP-alpha-D-mannose = an alpha-D-Man-(1-&gt;2)-alpha-D-Man-(1-&gt;2)-alpha-D-Man-(1-&gt;3)-[alpha-D-Man-(1-&gt;6)]-beta-D-Man-(1-&gt;4)-beta-D-GlcNAc-(1-&gt;4)-alpha-D-GlcNAc-diphospho-di-trans,poly-cis-dolichol + 2 GDP + 2 H(+)</text>
        <dbReference type="Rhea" id="RHEA:29523"/>
        <dbReference type="Rhea" id="RHEA-COMP:19515"/>
        <dbReference type="Rhea" id="RHEA-COMP:19516"/>
        <dbReference type="ChEBI" id="CHEBI:15378"/>
        <dbReference type="ChEBI" id="CHEBI:57527"/>
        <dbReference type="ChEBI" id="CHEBI:58189"/>
        <dbReference type="ChEBI" id="CHEBI:132511"/>
        <dbReference type="ChEBI" id="CHEBI:132515"/>
        <dbReference type="EC" id="2.4.1.131"/>
    </reaction>
    <physiologicalReaction direction="left-to-right" evidence="13">
        <dbReference type="Rhea" id="RHEA:29524"/>
    </physiologicalReaction>
</comment>
<evidence type="ECO:0000256" key="1">
    <source>
        <dbReference type="ARBA" id="ARBA00004389"/>
    </source>
</evidence>
<gene>
    <name evidence="16" type="ORF">ALEPTO_LOCUS2632</name>
</gene>
<dbReference type="EC" id="2.4.1.131" evidence="3"/>
<dbReference type="EMBL" id="CAJVPS010000405">
    <property type="protein sequence ID" value="CAG8483898.1"/>
    <property type="molecule type" value="Genomic_DNA"/>
</dbReference>
<dbReference type="GO" id="GO:0006487">
    <property type="term" value="P:protein N-linked glycosylation"/>
    <property type="evidence" value="ECO:0007669"/>
    <property type="project" value="TreeGrafter"/>
</dbReference>
<keyword evidence="5" id="KW-0328">Glycosyltransferase</keyword>
<reference evidence="16" key="1">
    <citation type="submission" date="2021-06" db="EMBL/GenBank/DDBJ databases">
        <authorList>
            <person name="Kallberg Y."/>
            <person name="Tangrot J."/>
            <person name="Rosling A."/>
        </authorList>
    </citation>
    <scope>NUCLEOTIDE SEQUENCE</scope>
    <source>
        <strain evidence="16">FL130A</strain>
    </source>
</reference>
<dbReference type="AlphaFoldDB" id="A0A9N8WIK7"/>
<comment type="caution">
    <text evidence="16">The sequence shown here is derived from an EMBL/GenBank/DDBJ whole genome shotgun (WGS) entry which is preliminary data.</text>
</comment>
<accession>A0A9N8WIK7</accession>
<keyword evidence="9" id="KW-1133">Transmembrane helix</keyword>
<dbReference type="InterPro" id="IPR031814">
    <property type="entry name" value="ALG11_N"/>
</dbReference>
<evidence type="ECO:0000259" key="14">
    <source>
        <dbReference type="Pfam" id="PF00534"/>
    </source>
</evidence>
<evidence type="ECO:0000256" key="11">
    <source>
        <dbReference type="ARBA" id="ARBA00032060"/>
    </source>
</evidence>
<dbReference type="PANTHER" id="PTHR45919">
    <property type="entry name" value="GDP-MAN:MAN(3)GLCNAC(2)-PP-DOL ALPHA-1,2-MANNOSYLTRANSFERASE"/>
    <property type="match status" value="1"/>
</dbReference>
<dbReference type="InterPro" id="IPR001296">
    <property type="entry name" value="Glyco_trans_1"/>
</dbReference>
<keyword evidence="7" id="KW-0812">Transmembrane</keyword>
<dbReference type="OrthoDB" id="2276068at2759"/>
<evidence type="ECO:0000256" key="4">
    <source>
        <dbReference type="ARBA" id="ARBA00022018"/>
    </source>
</evidence>
<dbReference type="GO" id="GO:0004377">
    <property type="term" value="F:GDP-Man:Man(3)GlcNAc(2)-PP-Dol alpha-1,2-mannosyltransferase activity"/>
    <property type="evidence" value="ECO:0007669"/>
    <property type="project" value="UniProtKB-EC"/>
</dbReference>
<evidence type="ECO:0000313" key="17">
    <source>
        <dbReference type="Proteomes" id="UP000789508"/>
    </source>
</evidence>
<evidence type="ECO:0000256" key="7">
    <source>
        <dbReference type="ARBA" id="ARBA00022692"/>
    </source>
</evidence>
<protein>
    <recommendedName>
        <fullName evidence="4">GDP-Man:Man(3)GlcNAc(2)-PP-Dol alpha-1,2-mannosyltransferase</fullName>
        <ecNumber evidence="3">2.4.1.131</ecNumber>
    </recommendedName>
    <alternativeName>
        <fullName evidence="11">Asparagine-linked glycosylation protein 11</fullName>
    </alternativeName>
    <alternativeName>
        <fullName evidence="12">Glycolipid 2-alpha-mannosyltransferase</fullName>
    </alternativeName>
</protein>
<dbReference type="PANTHER" id="PTHR45919:SF1">
    <property type="entry name" value="GDP-MAN:MAN(3)GLCNAC(2)-PP-DOL ALPHA-1,2-MANNOSYLTRANSFERASE"/>
    <property type="match status" value="1"/>
</dbReference>
<keyword evidence="10" id="KW-0472">Membrane</keyword>
<dbReference type="Pfam" id="PF15924">
    <property type="entry name" value="ALG11_N"/>
    <property type="match status" value="1"/>
</dbReference>
<keyword evidence="8" id="KW-0256">Endoplasmic reticulum</keyword>
<name>A0A9N8WIK7_9GLOM</name>
<evidence type="ECO:0000256" key="2">
    <source>
        <dbReference type="ARBA" id="ARBA00004922"/>
    </source>
</evidence>
<comment type="subcellular location">
    <subcellularLocation>
        <location evidence="1">Endoplasmic reticulum membrane</location>
        <topology evidence="1">Single-pass membrane protein</topology>
    </subcellularLocation>
</comment>
<dbReference type="Pfam" id="PF00534">
    <property type="entry name" value="Glycos_transf_1"/>
    <property type="match status" value="1"/>
</dbReference>